<feature type="transmembrane region" description="Helical" evidence="7">
    <location>
        <begin position="79"/>
        <end position="105"/>
    </location>
</feature>
<evidence type="ECO:0000256" key="7">
    <source>
        <dbReference type="SAM" id="Phobius"/>
    </source>
</evidence>
<feature type="transmembrane region" description="Helical" evidence="7">
    <location>
        <begin position="47"/>
        <end position="67"/>
    </location>
</feature>
<organism evidence="8 9">
    <name type="scientific">Iningainema tapete BLCC-T55</name>
    <dbReference type="NCBI Taxonomy" id="2748662"/>
    <lineage>
        <taxon>Bacteria</taxon>
        <taxon>Bacillati</taxon>
        <taxon>Cyanobacteriota</taxon>
        <taxon>Cyanophyceae</taxon>
        <taxon>Nostocales</taxon>
        <taxon>Scytonemataceae</taxon>
        <taxon>Iningainema tapete</taxon>
    </lineage>
</organism>
<evidence type="ECO:0000256" key="5">
    <source>
        <dbReference type="ARBA" id="ARBA00022989"/>
    </source>
</evidence>
<proteinExistence type="inferred from homology"/>
<comment type="caution">
    <text evidence="8">The sequence shown here is derived from an EMBL/GenBank/DDBJ whole genome shotgun (WGS) entry which is preliminary data.</text>
</comment>
<feature type="transmembrane region" description="Helical" evidence="7">
    <location>
        <begin position="379"/>
        <end position="398"/>
    </location>
</feature>
<protein>
    <submittedName>
        <fullName evidence="8">Lipopolysaccharide biosynthesis protein</fullName>
    </submittedName>
</protein>
<dbReference type="Proteomes" id="UP000629098">
    <property type="component" value="Unassembled WGS sequence"/>
</dbReference>
<sequence length="476" mass="53766">MKQISLIKSGFWITYSTFITRFFALLSNLVLARLLQPSEFGVIGVAYVFWSFFTLFTQSTTGSFIIYKGTEDQRYLNTTYTISLGIGLTFSLAMIASSPLIASFFNQPNLTWILIVFAGNLLLSSVFCIYSAIMTRQLQYRELANINFISCMTRLLSTIGSALLGLSYWSFVIGDTASWIIGCILTRYKSGHNLRLEINPLVKSEVLSFCLGSTGSSFGFYMNANLDNFVVGKVLGSTSLGYYNLAYQLTMALSTIFNSVIGQLGMPIFAQIDEQQQEDTLFKVVEQVAFITAPIYALIFLVTDKEFISLVFGSQWTPLCIVIPWLLIFAYFRVINNPLDSMLSAKGRPDINAKVNLYIAPLAVLSFFIGAIYKGILGVSIAVAFILGLFWTFAWWWAGCKQFGWSMRKFFMYAFTPIFLVISPLVVSINLPIGIKEIVFILLYAFNIRFFFPQQFTKYKNIADKSVNWLKARYAR</sequence>
<comment type="similarity">
    <text evidence="2">Belongs to the polysaccharide synthase family.</text>
</comment>
<evidence type="ECO:0000313" key="9">
    <source>
        <dbReference type="Proteomes" id="UP000629098"/>
    </source>
</evidence>
<feature type="transmembrane region" description="Helical" evidence="7">
    <location>
        <begin position="315"/>
        <end position="334"/>
    </location>
</feature>
<feature type="transmembrane region" description="Helical" evidence="7">
    <location>
        <begin position="12"/>
        <end position="35"/>
    </location>
</feature>
<dbReference type="PANTHER" id="PTHR30250">
    <property type="entry name" value="PST FAMILY PREDICTED COLANIC ACID TRANSPORTER"/>
    <property type="match status" value="1"/>
</dbReference>
<reference evidence="8" key="1">
    <citation type="submission" date="2020-09" db="EMBL/GenBank/DDBJ databases">
        <title>Iningainema tapete sp. nov. (Scytonemataceae, Cyanobacteria) from greenhouses in central Florida (USA) produces two types of nodularin with biosynthetic potential for microcystin-LR and anabaenopeptins.</title>
        <authorList>
            <person name="Berthold D.E."/>
            <person name="Lefler F.W."/>
            <person name="Huang I.-S."/>
            <person name="Abdulla H."/>
            <person name="Zimba P.V."/>
            <person name="Laughinghouse H.D. IV."/>
        </authorList>
    </citation>
    <scope>NUCLEOTIDE SEQUENCE</scope>
    <source>
        <strain evidence="8">BLCCT55</strain>
    </source>
</reference>
<evidence type="ECO:0000256" key="4">
    <source>
        <dbReference type="ARBA" id="ARBA00022692"/>
    </source>
</evidence>
<feature type="transmembrane region" description="Helical" evidence="7">
    <location>
        <begin position="355"/>
        <end position="373"/>
    </location>
</feature>
<dbReference type="Pfam" id="PF13440">
    <property type="entry name" value="Polysacc_synt_3"/>
    <property type="match status" value="1"/>
</dbReference>
<feature type="transmembrane region" description="Helical" evidence="7">
    <location>
        <begin position="433"/>
        <end position="452"/>
    </location>
</feature>
<keyword evidence="4 7" id="KW-0812">Transmembrane</keyword>
<keyword evidence="6 7" id="KW-0472">Membrane</keyword>
<dbReference type="GO" id="GO:0005886">
    <property type="term" value="C:plasma membrane"/>
    <property type="evidence" value="ECO:0007669"/>
    <property type="project" value="UniProtKB-SubCell"/>
</dbReference>
<evidence type="ECO:0000256" key="1">
    <source>
        <dbReference type="ARBA" id="ARBA00004651"/>
    </source>
</evidence>
<keyword evidence="5 7" id="KW-1133">Transmembrane helix</keyword>
<evidence type="ECO:0000256" key="2">
    <source>
        <dbReference type="ARBA" id="ARBA00007430"/>
    </source>
</evidence>
<dbReference type="RefSeq" id="WP_190835094.1">
    <property type="nucleotide sequence ID" value="NZ_CAWPPI010000086.1"/>
</dbReference>
<feature type="transmembrane region" description="Helical" evidence="7">
    <location>
        <begin position="281"/>
        <end position="303"/>
    </location>
</feature>
<dbReference type="InterPro" id="IPR050833">
    <property type="entry name" value="Poly_Biosynth_Transport"/>
</dbReference>
<dbReference type="AlphaFoldDB" id="A0A8J7C9K2"/>
<evidence type="ECO:0000256" key="3">
    <source>
        <dbReference type="ARBA" id="ARBA00022475"/>
    </source>
</evidence>
<dbReference type="CDD" id="cd13127">
    <property type="entry name" value="MATE_tuaB_like"/>
    <property type="match status" value="1"/>
</dbReference>
<gene>
    <name evidence="8" type="ORF">ICL16_29270</name>
</gene>
<dbReference type="PANTHER" id="PTHR30250:SF10">
    <property type="entry name" value="LIPOPOLYSACCHARIDE BIOSYNTHESIS PROTEIN WZXC"/>
    <property type="match status" value="1"/>
</dbReference>
<dbReference type="EMBL" id="JACXAE010000086">
    <property type="protein sequence ID" value="MBD2776041.1"/>
    <property type="molecule type" value="Genomic_DNA"/>
</dbReference>
<accession>A0A8J7C9K2</accession>
<feature type="transmembrane region" description="Helical" evidence="7">
    <location>
        <begin position="246"/>
        <end position="269"/>
    </location>
</feature>
<name>A0A8J7C9K2_9CYAN</name>
<comment type="subcellular location">
    <subcellularLocation>
        <location evidence="1">Cell membrane</location>
        <topology evidence="1">Multi-pass membrane protein</topology>
    </subcellularLocation>
</comment>
<evidence type="ECO:0000313" key="8">
    <source>
        <dbReference type="EMBL" id="MBD2776041.1"/>
    </source>
</evidence>
<feature type="transmembrane region" description="Helical" evidence="7">
    <location>
        <begin position="111"/>
        <end position="133"/>
    </location>
</feature>
<feature type="transmembrane region" description="Helical" evidence="7">
    <location>
        <begin position="410"/>
        <end position="427"/>
    </location>
</feature>
<keyword evidence="3" id="KW-1003">Cell membrane</keyword>
<evidence type="ECO:0000256" key="6">
    <source>
        <dbReference type="ARBA" id="ARBA00023136"/>
    </source>
</evidence>
<keyword evidence="9" id="KW-1185">Reference proteome</keyword>